<dbReference type="InterPro" id="IPR029058">
    <property type="entry name" value="AB_hydrolase_fold"/>
</dbReference>
<keyword evidence="4" id="KW-1185">Reference proteome</keyword>
<gene>
    <name evidence="3" type="ORF">DVK44_19265</name>
</gene>
<dbReference type="PANTHER" id="PTHR46623:SF7">
    <property type="entry name" value="CARBOXYMETHYLENEBUTENOLIDASE"/>
    <property type="match status" value="1"/>
</dbReference>
<proteinExistence type="predicted"/>
<dbReference type="InterPro" id="IPR002925">
    <property type="entry name" value="Dienelactn_hydro"/>
</dbReference>
<dbReference type="EMBL" id="CP031194">
    <property type="protein sequence ID" value="AXG79437.1"/>
    <property type="molecule type" value="Genomic_DNA"/>
</dbReference>
<sequence length="245" mass="25817">MTTDSTPSTSSSSSPQNVTFPSAGSTAHGYLAVPPAGHGPGVIVIQEWWGLTTHIKEIADRLAQAGFVALAPDLYGGEVAHDAEEALRMMLELPTPRAVELLSGAVDYLLAREETDGDRIGSVGFCMGGGFVLSQAAHDARVAAAVPFYGVNKEGVPDFSGLKAQILGHYGETDESVPPASLEELREAIVTQSGITPTLHLYPAGHAFFNDARPEAYHADSATLAWQRTLDFLHTTLSDTAGTEG</sequence>
<dbReference type="GO" id="GO:0016787">
    <property type="term" value="F:hydrolase activity"/>
    <property type="evidence" value="ECO:0007669"/>
    <property type="project" value="UniProtKB-KW"/>
</dbReference>
<evidence type="ECO:0000313" key="4">
    <source>
        <dbReference type="Proteomes" id="UP000253868"/>
    </source>
</evidence>
<dbReference type="PANTHER" id="PTHR46623">
    <property type="entry name" value="CARBOXYMETHYLENEBUTENOLIDASE-RELATED"/>
    <property type="match status" value="1"/>
</dbReference>
<reference evidence="4" key="1">
    <citation type="submission" date="2018-07" db="EMBL/GenBank/DDBJ databases">
        <authorList>
            <person name="Zhao J."/>
        </authorList>
    </citation>
    <scope>NUCLEOTIDE SEQUENCE [LARGE SCALE GENOMIC DNA]</scope>
    <source>
        <strain evidence="4">GSSD-12</strain>
    </source>
</reference>
<dbReference type="OrthoDB" id="188362at2"/>
<dbReference type="Proteomes" id="UP000253868">
    <property type="component" value="Chromosome"/>
</dbReference>
<dbReference type="Pfam" id="PF01738">
    <property type="entry name" value="DLH"/>
    <property type="match status" value="1"/>
</dbReference>
<feature type="domain" description="Dienelactone hydrolase" evidence="2">
    <location>
        <begin position="29"/>
        <end position="236"/>
    </location>
</feature>
<keyword evidence="3" id="KW-0378">Hydrolase</keyword>
<accession>A0A345HRW3</accession>
<evidence type="ECO:0000256" key="1">
    <source>
        <dbReference type="SAM" id="MobiDB-lite"/>
    </source>
</evidence>
<protein>
    <submittedName>
        <fullName evidence="3">Dienelactone hydrolase family protein</fullName>
    </submittedName>
</protein>
<dbReference type="AlphaFoldDB" id="A0A345HRW3"/>
<dbReference type="InterPro" id="IPR051049">
    <property type="entry name" value="Dienelactone_hydrolase-like"/>
</dbReference>
<feature type="compositionally biased region" description="Low complexity" evidence="1">
    <location>
        <begin position="1"/>
        <end position="15"/>
    </location>
</feature>
<dbReference type="KEGG" id="spad:DVK44_19265"/>
<organism evidence="3 4">
    <name type="scientific">Streptomyces paludis</name>
    <dbReference type="NCBI Taxonomy" id="2282738"/>
    <lineage>
        <taxon>Bacteria</taxon>
        <taxon>Bacillati</taxon>
        <taxon>Actinomycetota</taxon>
        <taxon>Actinomycetes</taxon>
        <taxon>Kitasatosporales</taxon>
        <taxon>Streptomycetaceae</taxon>
        <taxon>Streptomyces</taxon>
    </lineage>
</organism>
<dbReference type="SUPFAM" id="SSF53474">
    <property type="entry name" value="alpha/beta-Hydrolases"/>
    <property type="match status" value="1"/>
</dbReference>
<name>A0A345HRW3_9ACTN</name>
<dbReference type="Gene3D" id="3.40.50.1820">
    <property type="entry name" value="alpha/beta hydrolase"/>
    <property type="match status" value="1"/>
</dbReference>
<evidence type="ECO:0000313" key="3">
    <source>
        <dbReference type="EMBL" id="AXG79437.1"/>
    </source>
</evidence>
<evidence type="ECO:0000259" key="2">
    <source>
        <dbReference type="Pfam" id="PF01738"/>
    </source>
</evidence>
<feature type="region of interest" description="Disordered" evidence="1">
    <location>
        <begin position="1"/>
        <end position="20"/>
    </location>
</feature>
<dbReference type="RefSeq" id="WP_114660766.1">
    <property type="nucleotide sequence ID" value="NZ_CP031194.1"/>
</dbReference>